<dbReference type="GO" id="GO:0046677">
    <property type="term" value="P:response to antibiotic"/>
    <property type="evidence" value="ECO:0007669"/>
    <property type="project" value="UniProtKB-KW"/>
</dbReference>
<keyword evidence="3 6" id="KW-1133">Transmembrane helix</keyword>
<reference evidence="9" key="1">
    <citation type="submission" date="2020-01" db="EMBL/GenBank/DDBJ databases">
        <title>Insect and environment-associated Actinomycetes.</title>
        <authorList>
            <person name="Currrie C."/>
            <person name="Chevrette M."/>
            <person name="Carlson C."/>
            <person name="Stubbendieck R."/>
            <person name="Wendt-Pienkowski E."/>
        </authorList>
    </citation>
    <scope>NUCLEOTIDE SEQUENCE</scope>
    <source>
        <strain evidence="9">SID505</strain>
    </source>
</reference>
<dbReference type="GO" id="GO:0043190">
    <property type="term" value="C:ATP-binding cassette (ABC) transporter complex"/>
    <property type="evidence" value="ECO:0007669"/>
    <property type="project" value="InterPro"/>
</dbReference>
<proteinExistence type="inferred from homology"/>
<dbReference type="InterPro" id="IPR051784">
    <property type="entry name" value="Nod_factor_ABC_transporter"/>
</dbReference>
<evidence type="ECO:0000256" key="6">
    <source>
        <dbReference type="RuleBase" id="RU361157"/>
    </source>
</evidence>
<name>A0A6G3SR44_STRAQ</name>
<feature type="transmembrane region" description="Helical" evidence="6">
    <location>
        <begin position="161"/>
        <end position="188"/>
    </location>
</feature>
<dbReference type="InterPro" id="IPR000412">
    <property type="entry name" value="ABC_2_transport"/>
</dbReference>
<evidence type="ECO:0000259" key="8">
    <source>
        <dbReference type="PROSITE" id="PS51012"/>
    </source>
</evidence>
<dbReference type="GO" id="GO:0140359">
    <property type="term" value="F:ABC-type transporter activity"/>
    <property type="evidence" value="ECO:0007669"/>
    <property type="project" value="InterPro"/>
</dbReference>
<feature type="region of interest" description="Disordered" evidence="7">
    <location>
        <begin position="1"/>
        <end position="28"/>
    </location>
</feature>
<evidence type="ECO:0000256" key="4">
    <source>
        <dbReference type="ARBA" id="ARBA00023136"/>
    </source>
</evidence>
<evidence type="ECO:0000256" key="5">
    <source>
        <dbReference type="ARBA" id="ARBA00023251"/>
    </source>
</evidence>
<comment type="caution">
    <text evidence="9">The sequence shown here is derived from an EMBL/GenBank/DDBJ whole genome shotgun (WGS) entry which is preliminary data.</text>
</comment>
<feature type="domain" description="ABC transmembrane type-2" evidence="8">
    <location>
        <begin position="48"/>
        <end position="276"/>
    </location>
</feature>
<accession>A0A6G3SR44</accession>
<keyword evidence="2 6" id="KW-0812">Transmembrane</keyword>
<comment type="subcellular location">
    <subcellularLocation>
        <location evidence="6">Cell membrane</location>
        <topology evidence="6">Multi-pass membrane protein</topology>
    </subcellularLocation>
    <subcellularLocation>
        <location evidence="1">Membrane</location>
        <topology evidence="1">Multi-pass membrane protein</topology>
    </subcellularLocation>
</comment>
<evidence type="ECO:0000256" key="2">
    <source>
        <dbReference type="ARBA" id="ARBA00022692"/>
    </source>
</evidence>
<keyword evidence="4 6" id="KW-0472">Membrane</keyword>
<dbReference type="PIRSF" id="PIRSF006648">
    <property type="entry name" value="DrrB"/>
    <property type="match status" value="1"/>
</dbReference>
<evidence type="ECO:0000256" key="3">
    <source>
        <dbReference type="ARBA" id="ARBA00022989"/>
    </source>
</evidence>
<keyword evidence="6" id="KW-1003">Cell membrane</keyword>
<sequence length="278" mass="29126">MSDTAVRRGTPVRHTGGTPPRPAPAPGPLTHTAVMTARALRISSRNTDALITSLALPIMLMLIFVYFFGGAIDTGTDYDSYVMYVVPGVLLLSAGFGAATTATAVSEDMKGGIIDRFRSLDVGGTPVLAGHVAASTVRNLCATALVFGVALLIGFRPAASWSGWLLVGVVLMAYIVALSWISAAIGLLARTPEAASGFTFFMSFLPYPSSAFVPTDSMPGWLHGFADHQPITPGIESLRGLLLGQEMGNTPWIALAWAAGMLAVAIGASGTLFRIRTR</sequence>
<keyword evidence="6" id="KW-0813">Transport</keyword>
<evidence type="ECO:0000313" key="9">
    <source>
        <dbReference type="EMBL" id="NEB85333.1"/>
    </source>
</evidence>
<feature type="transmembrane region" description="Helical" evidence="6">
    <location>
        <begin position="127"/>
        <end position="155"/>
    </location>
</feature>
<feature type="transmembrane region" description="Helical" evidence="6">
    <location>
        <begin position="81"/>
        <end position="106"/>
    </location>
</feature>
<organism evidence="9">
    <name type="scientific">Streptomyces anulatus</name>
    <name type="common">Streptomyces chrysomallus</name>
    <dbReference type="NCBI Taxonomy" id="1892"/>
    <lineage>
        <taxon>Bacteria</taxon>
        <taxon>Bacillati</taxon>
        <taxon>Actinomycetota</taxon>
        <taxon>Actinomycetes</taxon>
        <taxon>Kitasatosporales</taxon>
        <taxon>Streptomycetaceae</taxon>
        <taxon>Streptomyces</taxon>
    </lineage>
</organism>
<feature type="transmembrane region" description="Helical" evidence="6">
    <location>
        <begin position="252"/>
        <end position="273"/>
    </location>
</feature>
<dbReference type="RefSeq" id="WP_047177384.1">
    <property type="nucleotide sequence ID" value="NZ_CBDRIV010000023.1"/>
</dbReference>
<feature type="transmembrane region" description="Helical" evidence="6">
    <location>
        <begin position="195"/>
        <end position="213"/>
    </location>
</feature>
<feature type="transmembrane region" description="Helical" evidence="6">
    <location>
        <begin position="49"/>
        <end position="69"/>
    </location>
</feature>
<comment type="similarity">
    <text evidence="6">Belongs to the ABC-2 integral membrane protein family.</text>
</comment>
<dbReference type="Pfam" id="PF01061">
    <property type="entry name" value="ABC2_membrane"/>
    <property type="match status" value="1"/>
</dbReference>
<dbReference type="AlphaFoldDB" id="A0A6G3SR44"/>
<protein>
    <recommendedName>
        <fullName evidence="6">Transport permease protein</fullName>
    </recommendedName>
</protein>
<dbReference type="InterPro" id="IPR013525">
    <property type="entry name" value="ABC2_TM"/>
</dbReference>
<dbReference type="EMBL" id="JAAGMK010000384">
    <property type="protein sequence ID" value="NEB85333.1"/>
    <property type="molecule type" value="Genomic_DNA"/>
</dbReference>
<dbReference type="PANTHER" id="PTHR43229:SF2">
    <property type="entry name" value="NODULATION PROTEIN J"/>
    <property type="match status" value="1"/>
</dbReference>
<evidence type="ECO:0000256" key="1">
    <source>
        <dbReference type="ARBA" id="ARBA00004141"/>
    </source>
</evidence>
<dbReference type="PANTHER" id="PTHR43229">
    <property type="entry name" value="NODULATION PROTEIN J"/>
    <property type="match status" value="1"/>
</dbReference>
<evidence type="ECO:0000256" key="7">
    <source>
        <dbReference type="SAM" id="MobiDB-lite"/>
    </source>
</evidence>
<dbReference type="InterPro" id="IPR047817">
    <property type="entry name" value="ABC2_TM_bact-type"/>
</dbReference>
<dbReference type="PROSITE" id="PS51012">
    <property type="entry name" value="ABC_TM2"/>
    <property type="match status" value="1"/>
</dbReference>
<gene>
    <name evidence="9" type="ORF">G3I43_14240</name>
</gene>
<keyword evidence="5" id="KW-0046">Antibiotic resistance</keyword>